<dbReference type="OrthoDB" id="334274at2"/>
<dbReference type="InterPro" id="IPR050563">
    <property type="entry name" value="4-hydroxybenzoyl-CoA_TE"/>
</dbReference>
<evidence type="ECO:0000313" key="3">
    <source>
        <dbReference type="Proteomes" id="UP000006048"/>
    </source>
</evidence>
<reference evidence="2 3" key="1">
    <citation type="submission" date="2012-06" db="EMBL/GenBank/DDBJ databases">
        <title>The complete chromosome of genome of Turneriella parva DSM 21527.</title>
        <authorList>
            <consortium name="US DOE Joint Genome Institute (JGI-PGF)"/>
            <person name="Lucas S."/>
            <person name="Han J."/>
            <person name="Lapidus A."/>
            <person name="Bruce D."/>
            <person name="Goodwin L."/>
            <person name="Pitluck S."/>
            <person name="Peters L."/>
            <person name="Kyrpides N."/>
            <person name="Mavromatis K."/>
            <person name="Ivanova N."/>
            <person name="Mikhailova N."/>
            <person name="Chertkov O."/>
            <person name="Detter J.C."/>
            <person name="Tapia R."/>
            <person name="Han C."/>
            <person name="Land M."/>
            <person name="Hauser L."/>
            <person name="Markowitz V."/>
            <person name="Cheng J.-F."/>
            <person name="Hugenholtz P."/>
            <person name="Woyke T."/>
            <person name="Wu D."/>
            <person name="Gronow S."/>
            <person name="Wellnitz S."/>
            <person name="Brambilla E."/>
            <person name="Klenk H.-P."/>
            <person name="Eisen J.A."/>
        </authorList>
    </citation>
    <scope>NUCLEOTIDE SEQUENCE [LARGE SCALE GENOMIC DNA]</scope>
    <source>
        <strain evidence="3">ATCC BAA-1111 / DSM 21527 / NCTC 11395 / H</strain>
    </source>
</reference>
<dbReference type="STRING" id="869212.Turpa_0587"/>
<dbReference type="Gene3D" id="3.10.129.10">
    <property type="entry name" value="Hotdog Thioesterase"/>
    <property type="match status" value="2"/>
</dbReference>
<dbReference type="PANTHER" id="PTHR31793:SF37">
    <property type="entry name" value="ACYL-COA THIOESTER HYDROLASE YBGC"/>
    <property type="match status" value="1"/>
</dbReference>
<dbReference type="HOGENOM" id="CLU_1003987_0_0_12"/>
<keyword evidence="1" id="KW-0378">Hydrolase</keyword>
<evidence type="ECO:0008006" key="4">
    <source>
        <dbReference type="Google" id="ProtNLM"/>
    </source>
</evidence>
<dbReference type="AlphaFoldDB" id="I4B1T2"/>
<dbReference type="PANTHER" id="PTHR31793">
    <property type="entry name" value="4-HYDROXYBENZOYL-COA THIOESTERASE FAMILY MEMBER"/>
    <property type="match status" value="1"/>
</dbReference>
<evidence type="ECO:0000313" key="2">
    <source>
        <dbReference type="EMBL" id="AFM11239.1"/>
    </source>
</evidence>
<dbReference type="KEGG" id="tpx:Turpa_0587"/>
<dbReference type="CDD" id="cd00586">
    <property type="entry name" value="4HBT"/>
    <property type="match status" value="2"/>
</dbReference>
<sequence>MRDEYTAITRFADLDTQRHVTSRTYESFALEGRYRMLAKLGIPFEQIKNEQISLVTINGYCKFHRQQFPGAELKVETTLTPSPEGRGEQHWDQKILDTSGELVAHLQQSTRAEKSGVPFSVEVVTKDSSEPAGQILYENLKPWSGRNQRVISQYQIPYADRDFAGKYNAAALWKIFEEGRWMFVEKIGLTYERIVELDTTSFYMGSIYNFFAEVPAGRTLEVVTWIERIDKIRYYFRQDVLHNGKLLLTMRDEQLIVSLSKARPQRASAEFMKYIGKYVEFD</sequence>
<dbReference type="RefSeq" id="WP_014801757.1">
    <property type="nucleotide sequence ID" value="NC_018020.1"/>
</dbReference>
<name>I4B1T2_TURPD</name>
<evidence type="ECO:0000256" key="1">
    <source>
        <dbReference type="ARBA" id="ARBA00022801"/>
    </source>
</evidence>
<gene>
    <name evidence="2" type="ordered locus">Turpa_0587</name>
</gene>
<accession>I4B1T2</accession>
<dbReference type="PATRIC" id="fig|869212.3.peg.562"/>
<dbReference type="Proteomes" id="UP000006048">
    <property type="component" value="Chromosome"/>
</dbReference>
<proteinExistence type="predicted"/>
<organism evidence="2 3">
    <name type="scientific">Turneriella parva (strain ATCC BAA-1111 / DSM 21527 / NCTC 11395 / H)</name>
    <name type="common">Leptospira parva</name>
    <dbReference type="NCBI Taxonomy" id="869212"/>
    <lineage>
        <taxon>Bacteria</taxon>
        <taxon>Pseudomonadati</taxon>
        <taxon>Spirochaetota</taxon>
        <taxon>Spirochaetia</taxon>
        <taxon>Leptospirales</taxon>
        <taxon>Leptospiraceae</taxon>
        <taxon>Turneriella</taxon>
    </lineage>
</organism>
<keyword evidence="3" id="KW-1185">Reference proteome</keyword>
<dbReference type="InterPro" id="IPR029069">
    <property type="entry name" value="HotDog_dom_sf"/>
</dbReference>
<protein>
    <recommendedName>
        <fullName evidence="4">Thioesterase-like protein</fullName>
    </recommendedName>
</protein>
<dbReference type="SUPFAM" id="SSF54637">
    <property type="entry name" value="Thioesterase/thiol ester dehydrase-isomerase"/>
    <property type="match status" value="2"/>
</dbReference>
<dbReference type="EMBL" id="CP002959">
    <property type="protein sequence ID" value="AFM11239.1"/>
    <property type="molecule type" value="Genomic_DNA"/>
</dbReference>
<dbReference type="GO" id="GO:0047617">
    <property type="term" value="F:fatty acyl-CoA hydrolase activity"/>
    <property type="evidence" value="ECO:0007669"/>
    <property type="project" value="TreeGrafter"/>
</dbReference>
<dbReference type="Pfam" id="PF13279">
    <property type="entry name" value="4HBT_2"/>
    <property type="match status" value="2"/>
</dbReference>